<dbReference type="OrthoDB" id="7854205at2"/>
<feature type="signal peptide" evidence="3">
    <location>
        <begin position="1"/>
        <end position="25"/>
    </location>
</feature>
<comment type="caution">
    <text evidence="4">The sequence shown here is derived from an EMBL/GenBank/DDBJ whole genome shotgun (WGS) entry which is preliminary data.</text>
</comment>
<dbReference type="AlphaFoldDB" id="A0A0W7WDT2"/>
<dbReference type="InterPro" id="IPR009742">
    <property type="entry name" value="Curlin_rpt"/>
</dbReference>
<dbReference type="EMBL" id="LPXO01000036">
    <property type="protein sequence ID" value="KUF08631.1"/>
    <property type="molecule type" value="Genomic_DNA"/>
</dbReference>
<dbReference type="Pfam" id="PF07012">
    <property type="entry name" value="Curlin_rpt"/>
    <property type="match status" value="1"/>
</dbReference>
<name>A0A0W7WDT2_9RHOB</name>
<comment type="similarity">
    <text evidence="1">Belongs to the CsgA/CsgB family.</text>
</comment>
<proteinExistence type="inferred from homology"/>
<sequence length="477" mass="49405">MTLKITSRSAIAALLSTTVMTTAWADDNDAYLEQAGNNNMAYIDQSGDNNDVGFDNGLTGGGNIKGAVRQEQIFSGAGNDLDIFQSGDGNKVGTVQAPGTSASVLQRSQNGPSNTLLVTQSSDDNTVERISQIARIPGTAANTVTITQEVGDDNLIGFVSQDRKGGTGHTATLTQTGADNIILRTRQQNNNSILVATQEGTGNLINEIRQQGSGFNSNDGNHEAYVVQDGDNNGTSDFSAGSFAAGTGAAWSKVEQYGNDNDVDYLAVGNANLFGFYQDGTGNSVGMVTIDGDGNETAGYQEGTDNLIVIAPIVGDDNDIGVIQDGTMNMADIALTNGSSRNAIGVDQFGTNAADVDVDGNDNFADIRQSVNNSGSFGVVLNITGDFNGTGPWVTGSDAESIGLTGGVIIQDGVDNLFDAVIEGDNNLFASDQFGNDNTIDAFVDGNNNQFAVAQMGNMNNAVFSQIGAGNNVGISQ</sequence>
<accession>A0A0W7WDT2</accession>
<evidence type="ECO:0000256" key="3">
    <source>
        <dbReference type="SAM" id="SignalP"/>
    </source>
</evidence>
<keyword evidence="5" id="KW-1185">Reference proteome</keyword>
<dbReference type="RefSeq" id="WP_058864345.1">
    <property type="nucleotide sequence ID" value="NZ_LPXO01000036.1"/>
</dbReference>
<dbReference type="GO" id="GO:0007155">
    <property type="term" value="P:cell adhesion"/>
    <property type="evidence" value="ECO:0007669"/>
    <property type="project" value="InterPro"/>
</dbReference>
<evidence type="ECO:0000313" key="5">
    <source>
        <dbReference type="Proteomes" id="UP000054396"/>
    </source>
</evidence>
<dbReference type="STRING" id="1685382.AVJ23_21810"/>
<dbReference type="GO" id="GO:0009289">
    <property type="term" value="C:pilus"/>
    <property type="evidence" value="ECO:0007669"/>
    <property type="project" value="InterPro"/>
</dbReference>
<dbReference type="Proteomes" id="UP000054396">
    <property type="component" value="Unassembled WGS sequence"/>
</dbReference>
<gene>
    <name evidence="4" type="ORF">AVJ23_21810</name>
</gene>
<evidence type="ECO:0008006" key="6">
    <source>
        <dbReference type="Google" id="ProtNLM"/>
    </source>
</evidence>
<reference evidence="4 5" key="1">
    <citation type="submission" date="2015-12" db="EMBL/GenBank/DDBJ databases">
        <authorList>
            <person name="Shamseldin A."/>
            <person name="Moawad H."/>
            <person name="Abd El-Rahim W.M."/>
            <person name="Sadowsky M.J."/>
        </authorList>
    </citation>
    <scope>NUCLEOTIDE SEQUENCE [LARGE SCALE GENOMIC DNA]</scope>
    <source>
        <strain evidence="4 5">SJ5A-1</strain>
    </source>
</reference>
<evidence type="ECO:0000256" key="2">
    <source>
        <dbReference type="ARBA" id="ARBA00022729"/>
    </source>
</evidence>
<organism evidence="4 5">
    <name type="scientific">Pseudoponticoccus marisrubri</name>
    <dbReference type="NCBI Taxonomy" id="1685382"/>
    <lineage>
        <taxon>Bacteria</taxon>
        <taxon>Pseudomonadati</taxon>
        <taxon>Pseudomonadota</taxon>
        <taxon>Alphaproteobacteria</taxon>
        <taxon>Rhodobacterales</taxon>
        <taxon>Roseobacteraceae</taxon>
        <taxon>Pseudoponticoccus</taxon>
    </lineage>
</organism>
<evidence type="ECO:0000313" key="4">
    <source>
        <dbReference type="EMBL" id="KUF08631.1"/>
    </source>
</evidence>
<feature type="chain" id="PRO_5006936181" description="Curlin" evidence="3">
    <location>
        <begin position="26"/>
        <end position="477"/>
    </location>
</feature>
<protein>
    <recommendedName>
        <fullName evidence="6">Curlin</fullName>
    </recommendedName>
</protein>
<evidence type="ECO:0000256" key="1">
    <source>
        <dbReference type="ARBA" id="ARBA00009766"/>
    </source>
</evidence>
<keyword evidence="2 3" id="KW-0732">Signal</keyword>